<reference evidence="1 2" key="1">
    <citation type="submission" date="2019-02" db="EMBL/GenBank/DDBJ databases">
        <title>Draft Genome Sequence of Streptomyces sp. AM-2504, identified by 16S rRNA comparative analysis as a Streptomyces Kasugaensis strain.</title>
        <authorList>
            <person name="Napolioni V."/>
            <person name="Giuliodori A.M."/>
            <person name="Spurio R."/>
            <person name="Fabbretti A."/>
        </authorList>
    </citation>
    <scope>NUCLEOTIDE SEQUENCE [LARGE SCALE GENOMIC DNA]</scope>
    <source>
        <strain evidence="1 2">AM-2504</strain>
    </source>
</reference>
<evidence type="ECO:0008006" key="3">
    <source>
        <dbReference type="Google" id="ProtNLM"/>
    </source>
</evidence>
<gene>
    <name evidence="1" type="ORF">EYS09_24175</name>
</gene>
<dbReference type="Gene3D" id="3.30.420.40">
    <property type="match status" value="1"/>
</dbReference>
<dbReference type="InterPro" id="IPR043129">
    <property type="entry name" value="ATPase_NBD"/>
</dbReference>
<evidence type="ECO:0000313" key="1">
    <source>
        <dbReference type="EMBL" id="TBO57159.1"/>
    </source>
</evidence>
<dbReference type="EMBL" id="SIXH01000252">
    <property type="protein sequence ID" value="TBO57159.1"/>
    <property type="molecule type" value="Genomic_DNA"/>
</dbReference>
<organism evidence="1 2">
    <name type="scientific">Streptomyces kasugaensis</name>
    <dbReference type="NCBI Taxonomy" id="1946"/>
    <lineage>
        <taxon>Bacteria</taxon>
        <taxon>Bacillati</taxon>
        <taxon>Actinomycetota</taxon>
        <taxon>Actinomycetes</taxon>
        <taxon>Kitasatosporales</taxon>
        <taxon>Streptomycetaceae</taxon>
        <taxon>Streptomyces</taxon>
    </lineage>
</organism>
<dbReference type="SUPFAM" id="SSF53067">
    <property type="entry name" value="Actin-like ATPase domain"/>
    <property type="match status" value="1"/>
</dbReference>
<keyword evidence="2" id="KW-1185">Reference proteome</keyword>
<name>A0A4Q9HRL2_STRKA</name>
<evidence type="ECO:0000313" key="2">
    <source>
        <dbReference type="Proteomes" id="UP000292452"/>
    </source>
</evidence>
<sequence>MGSARTRAWLPGRGMVCDVPTVTFPGAGAYPVRRGSVVDVAGSARMLERLLGRCLPYVARRPLVVLTTPVLTGDDQRAGALRALEILRPHRVLTIDSVRAAALGAGADPAEPLLVADIGAQLTEVALLADGTVRHARRADRGTLDLDGALTTDAFVRTVVGMVLELLRADAATGVRAVDALARGLLLTGGGAIRPELGYALARLLRAPVRPVPAPHTAAVRGAATALLSAGRHPAFADRRS</sequence>
<dbReference type="AlphaFoldDB" id="A0A4Q9HRL2"/>
<dbReference type="InterPro" id="IPR056546">
    <property type="entry name" value="MreB_MamK-like"/>
</dbReference>
<dbReference type="Proteomes" id="UP000292452">
    <property type="component" value="Unassembled WGS sequence"/>
</dbReference>
<protein>
    <recommendedName>
        <fullName evidence="3">Rod shape-determining protein MreB</fullName>
    </recommendedName>
</protein>
<proteinExistence type="predicted"/>
<accession>A0A4Q9HRL2</accession>
<dbReference type="Pfam" id="PF06723">
    <property type="entry name" value="MreB_Mbl"/>
    <property type="match status" value="1"/>
</dbReference>
<comment type="caution">
    <text evidence="1">The sequence shown here is derived from an EMBL/GenBank/DDBJ whole genome shotgun (WGS) entry which is preliminary data.</text>
</comment>